<evidence type="ECO:0000256" key="14">
    <source>
        <dbReference type="PIRNR" id="PIRNR006404"/>
    </source>
</evidence>
<feature type="transmembrane region" description="Helical" evidence="14">
    <location>
        <begin position="193"/>
        <end position="213"/>
    </location>
</feature>
<dbReference type="PIRSF" id="PIRSF006404">
    <property type="entry name" value="UCP006404_Pept_M50_CBS"/>
    <property type="match status" value="1"/>
</dbReference>
<dbReference type="PANTHER" id="PTHR39188:SF3">
    <property type="entry name" value="STAGE IV SPORULATION PROTEIN FB"/>
    <property type="match status" value="1"/>
</dbReference>
<keyword evidence="11 14" id="KW-0482">Metalloprotease</keyword>
<evidence type="ECO:0000256" key="3">
    <source>
        <dbReference type="ARBA" id="ARBA00022475"/>
    </source>
</evidence>
<name>A0ABS8GE83_9MICC</name>
<keyword evidence="3 14" id="KW-1003">Cell membrane</keyword>
<keyword evidence="9 14" id="KW-0862">Zinc</keyword>
<accession>A0ABS8GE83</accession>
<evidence type="ECO:0000256" key="6">
    <source>
        <dbReference type="ARBA" id="ARBA00022723"/>
    </source>
</evidence>
<comment type="cofactor">
    <cofactor evidence="14">
        <name>Zn(2+)</name>
        <dbReference type="ChEBI" id="CHEBI:29105"/>
    </cofactor>
    <text evidence="14">Binds 1 zinc ion per subunit.</text>
</comment>
<reference evidence="16" key="1">
    <citation type="submission" date="2021-10" db="EMBL/GenBank/DDBJ databases">
        <title>Novel species in genus Arthrobacter.</title>
        <authorList>
            <person name="Liu Y."/>
        </authorList>
    </citation>
    <scope>NUCLEOTIDE SEQUENCE</scope>
    <source>
        <strain evidence="16">Zg-Y786</strain>
    </source>
</reference>
<keyword evidence="8 14" id="KW-0378">Hydrolase</keyword>
<evidence type="ECO:0000256" key="4">
    <source>
        <dbReference type="ARBA" id="ARBA00022670"/>
    </source>
</evidence>
<keyword evidence="4 14" id="KW-0645">Protease</keyword>
<protein>
    <recommendedName>
        <fullName evidence="14">Zinc metalloprotease</fullName>
    </recommendedName>
</protein>
<feature type="domain" description="Peptidase M50" evidence="15">
    <location>
        <begin position="151"/>
        <end position="206"/>
    </location>
</feature>
<proteinExistence type="inferred from homology"/>
<evidence type="ECO:0000313" key="16">
    <source>
        <dbReference type="EMBL" id="MCC3264942.1"/>
    </source>
</evidence>
<evidence type="ECO:0000256" key="10">
    <source>
        <dbReference type="ARBA" id="ARBA00022989"/>
    </source>
</evidence>
<evidence type="ECO:0000256" key="12">
    <source>
        <dbReference type="ARBA" id="ARBA00023122"/>
    </source>
</evidence>
<keyword evidence="7" id="KW-0677">Repeat</keyword>
<evidence type="ECO:0000256" key="5">
    <source>
        <dbReference type="ARBA" id="ARBA00022692"/>
    </source>
</evidence>
<evidence type="ECO:0000256" key="1">
    <source>
        <dbReference type="ARBA" id="ARBA00004651"/>
    </source>
</evidence>
<dbReference type="Proteomes" id="UP001139168">
    <property type="component" value="Unassembled WGS sequence"/>
</dbReference>
<comment type="similarity">
    <text evidence="2 14">Belongs to the peptidase M50B family.</text>
</comment>
<dbReference type="EMBL" id="JAJFZQ010000003">
    <property type="protein sequence ID" value="MCC3264942.1"/>
    <property type="molecule type" value="Genomic_DNA"/>
</dbReference>
<feature type="transmembrane region" description="Helical" evidence="14">
    <location>
        <begin position="117"/>
        <end position="141"/>
    </location>
</feature>
<comment type="subcellular location">
    <subcellularLocation>
        <location evidence="1 14">Cell membrane</location>
        <topology evidence="1 14">Multi-pass membrane protein</topology>
    </subcellularLocation>
</comment>
<evidence type="ECO:0000259" key="15">
    <source>
        <dbReference type="Pfam" id="PF02163"/>
    </source>
</evidence>
<feature type="domain" description="Peptidase M50" evidence="15">
    <location>
        <begin position="67"/>
        <end position="141"/>
    </location>
</feature>
<evidence type="ECO:0000256" key="13">
    <source>
        <dbReference type="ARBA" id="ARBA00023136"/>
    </source>
</evidence>
<dbReference type="InterPro" id="IPR008915">
    <property type="entry name" value="Peptidase_M50"/>
</dbReference>
<dbReference type="InterPro" id="IPR046342">
    <property type="entry name" value="CBS_dom_sf"/>
</dbReference>
<keyword evidence="12" id="KW-0129">CBS domain</keyword>
<dbReference type="SUPFAM" id="SSF54631">
    <property type="entry name" value="CBS-domain pair"/>
    <property type="match status" value="1"/>
</dbReference>
<evidence type="ECO:0000256" key="11">
    <source>
        <dbReference type="ARBA" id="ARBA00023049"/>
    </source>
</evidence>
<keyword evidence="10 14" id="KW-1133">Transmembrane helix</keyword>
<keyword evidence="17" id="KW-1185">Reference proteome</keyword>
<dbReference type="Pfam" id="PF02163">
    <property type="entry name" value="Peptidase_M50"/>
    <property type="match status" value="2"/>
</dbReference>
<comment type="caution">
    <text evidence="16">The sequence shown here is derived from an EMBL/GenBank/DDBJ whole genome shotgun (WGS) entry which is preliminary data.</text>
</comment>
<evidence type="ECO:0000256" key="2">
    <source>
        <dbReference type="ARBA" id="ARBA00007931"/>
    </source>
</evidence>
<evidence type="ECO:0000256" key="9">
    <source>
        <dbReference type="ARBA" id="ARBA00022833"/>
    </source>
</evidence>
<evidence type="ECO:0000256" key="7">
    <source>
        <dbReference type="ARBA" id="ARBA00022737"/>
    </source>
</evidence>
<dbReference type="GO" id="GO:0008233">
    <property type="term" value="F:peptidase activity"/>
    <property type="evidence" value="ECO:0007669"/>
    <property type="project" value="UniProtKB-KW"/>
</dbReference>
<gene>
    <name evidence="16" type="ORF">LJ752_02640</name>
</gene>
<dbReference type="PANTHER" id="PTHR39188">
    <property type="entry name" value="MEMBRANE-ASSOCIATED ZINC METALLOPROTEASE M50B"/>
    <property type="match status" value="1"/>
</dbReference>
<keyword evidence="13 14" id="KW-0472">Membrane</keyword>
<feature type="transmembrane region" description="Helical" evidence="14">
    <location>
        <begin position="22"/>
        <end position="45"/>
    </location>
</feature>
<evidence type="ECO:0000313" key="17">
    <source>
        <dbReference type="Proteomes" id="UP001139168"/>
    </source>
</evidence>
<dbReference type="GO" id="GO:0006508">
    <property type="term" value="P:proteolysis"/>
    <property type="evidence" value="ECO:0007669"/>
    <property type="project" value="UniProtKB-KW"/>
</dbReference>
<keyword evidence="6 14" id="KW-0479">Metal-binding</keyword>
<evidence type="ECO:0000256" key="8">
    <source>
        <dbReference type="ARBA" id="ARBA00022801"/>
    </source>
</evidence>
<organism evidence="16 17">
    <name type="scientific">Arthrobacter gengyunqii</name>
    <dbReference type="NCBI Taxonomy" id="2886940"/>
    <lineage>
        <taxon>Bacteria</taxon>
        <taxon>Bacillati</taxon>
        <taxon>Actinomycetota</taxon>
        <taxon>Actinomycetes</taxon>
        <taxon>Micrococcales</taxon>
        <taxon>Micrococcaceae</taxon>
        <taxon>Arthrobacter</taxon>
    </lineage>
</organism>
<dbReference type="InterPro" id="IPR016483">
    <property type="entry name" value="UCP006404_Pept_M50_CBS"/>
</dbReference>
<feature type="transmembrane region" description="Helical" evidence="14">
    <location>
        <begin position="225"/>
        <end position="245"/>
    </location>
</feature>
<sequence>MSTTPGAGTPAPARNGIPLGRIAGVPIYLAYSWFIIAAFIVVFFGPLVRRSFPDLGAWAYAVALGYALLLLVSVLVHELAHAVTARGYRWPTAKIVLTLWGGHTQFGNVQSTPGRSLLVALAGPAANFVLAGAGWLLLLAVPLNPVATLLAEIFVWANLLVAIFNVLPGLPLDGGRIVESAVWKATGSQDKGTVAAGYAGRIIAVLLAAAVLVPPYLRGQSPDLQVVLLTALISSFLWMGAGASIQNARVRLRLPHVSAGALMSPAHSLPAGSPVSRARELLAAQPEAALVITAPTGQPWAIADRGAVALVPDHLAESTPVDAAARPLAPGAYVPVAAAGSELVEYLAKLQGSEYAVIDRDGAVVGLLTQAVVLDAISPKPARRKRPPASPR</sequence>
<feature type="transmembrane region" description="Helical" evidence="14">
    <location>
        <begin position="153"/>
        <end position="172"/>
    </location>
</feature>
<keyword evidence="5 14" id="KW-0812">Transmembrane</keyword>
<feature type="transmembrane region" description="Helical" evidence="14">
    <location>
        <begin position="57"/>
        <end position="76"/>
    </location>
</feature>
<dbReference type="RefSeq" id="WP_227889799.1">
    <property type="nucleotide sequence ID" value="NZ_JAJFZQ010000003.1"/>
</dbReference>